<keyword evidence="3 5" id="KW-0238">DNA-binding</keyword>
<dbReference type="InterPro" id="IPR050109">
    <property type="entry name" value="HTH-type_TetR-like_transc_reg"/>
</dbReference>
<dbReference type="PRINTS" id="PR00455">
    <property type="entry name" value="HTHTETR"/>
</dbReference>
<dbReference type="SUPFAM" id="SSF46689">
    <property type="entry name" value="Homeodomain-like"/>
    <property type="match status" value="1"/>
</dbReference>
<organism evidence="7 8">
    <name type="scientific">Massilia niabensis</name>
    <dbReference type="NCBI Taxonomy" id="544910"/>
    <lineage>
        <taxon>Bacteria</taxon>
        <taxon>Pseudomonadati</taxon>
        <taxon>Pseudomonadota</taxon>
        <taxon>Betaproteobacteria</taxon>
        <taxon>Burkholderiales</taxon>
        <taxon>Oxalobacteraceae</taxon>
        <taxon>Telluria group</taxon>
        <taxon>Massilia</taxon>
    </lineage>
</organism>
<keyword evidence="1" id="KW-0678">Repressor</keyword>
<dbReference type="InterPro" id="IPR009057">
    <property type="entry name" value="Homeodomain-like_sf"/>
</dbReference>
<gene>
    <name evidence="7" type="ORF">ACFPN5_25200</name>
</gene>
<evidence type="ECO:0000313" key="8">
    <source>
        <dbReference type="Proteomes" id="UP001596050"/>
    </source>
</evidence>
<evidence type="ECO:0000259" key="6">
    <source>
        <dbReference type="PROSITE" id="PS50977"/>
    </source>
</evidence>
<feature type="DNA-binding region" description="H-T-H motif" evidence="5">
    <location>
        <begin position="42"/>
        <end position="61"/>
    </location>
</feature>
<evidence type="ECO:0000256" key="2">
    <source>
        <dbReference type="ARBA" id="ARBA00023015"/>
    </source>
</evidence>
<dbReference type="PANTHER" id="PTHR30055">
    <property type="entry name" value="HTH-TYPE TRANSCRIPTIONAL REGULATOR RUTR"/>
    <property type="match status" value="1"/>
</dbReference>
<sequence length="216" mass="23839">MSDPAETSPTRKRVRLAPAARKRLILDAALAEFAANGFGATSTEKIAQRAGLSQAGLYAHFDSKDAILAALLEETLVPKWDLLMREDERVLGTAIDAWIDLSYTRIADPVFQSVFRILIAESNRIRHLVGDWRRDVLAPQRAEQQRIADALISKGNVQRCTLTEHNELTLSPLVHALMVHLLNGTGNGPNAEVIAIREAHRKLLKEQLAVDRGAPS</sequence>
<name>A0ABW0LE23_9BURK</name>
<evidence type="ECO:0000313" key="7">
    <source>
        <dbReference type="EMBL" id="MFC5463117.1"/>
    </source>
</evidence>
<reference evidence="8" key="1">
    <citation type="journal article" date="2019" name="Int. J. Syst. Evol. Microbiol.">
        <title>The Global Catalogue of Microorganisms (GCM) 10K type strain sequencing project: providing services to taxonomists for standard genome sequencing and annotation.</title>
        <authorList>
            <consortium name="The Broad Institute Genomics Platform"/>
            <consortium name="The Broad Institute Genome Sequencing Center for Infectious Disease"/>
            <person name="Wu L."/>
            <person name="Ma J."/>
        </authorList>
    </citation>
    <scope>NUCLEOTIDE SEQUENCE [LARGE SCALE GENOMIC DNA]</scope>
    <source>
        <strain evidence="8">KACC 12649</strain>
    </source>
</reference>
<dbReference type="Proteomes" id="UP001596050">
    <property type="component" value="Unassembled WGS sequence"/>
</dbReference>
<proteinExistence type="predicted"/>
<evidence type="ECO:0000256" key="5">
    <source>
        <dbReference type="PROSITE-ProRule" id="PRU00335"/>
    </source>
</evidence>
<evidence type="ECO:0000256" key="1">
    <source>
        <dbReference type="ARBA" id="ARBA00022491"/>
    </source>
</evidence>
<dbReference type="PROSITE" id="PS50977">
    <property type="entry name" value="HTH_TETR_2"/>
    <property type="match status" value="1"/>
</dbReference>
<dbReference type="PANTHER" id="PTHR30055:SF234">
    <property type="entry name" value="HTH-TYPE TRANSCRIPTIONAL REGULATOR BETI"/>
    <property type="match status" value="1"/>
</dbReference>
<dbReference type="Gene3D" id="1.10.357.10">
    <property type="entry name" value="Tetracycline Repressor, domain 2"/>
    <property type="match status" value="1"/>
</dbReference>
<keyword evidence="8" id="KW-1185">Reference proteome</keyword>
<feature type="domain" description="HTH tetR-type" evidence="6">
    <location>
        <begin position="19"/>
        <end position="79"/>
    </location>
</feature>
<keyword evidence="4" id="KW-0804">Transcription</keyword>
<accession>A0ABW0LE23</accession>
<keyword evidence="2" id="KW-0805">Transcription regulation</keyword>
<dbReference type="RefSeq" id="WP_379786597.1">
    <property type="nucleotide sequence ID" value="NZ_JBHSMU010000019.1"/>
</dbReference>
<comment type="caution">
    <text evidence="7">The sequence shown here is derived from an EMBL/GenBank/DDBJ whole genome shotgun (WGS) entry which is preliminary data.</text>
</comment>
<dbReference type="InterPro" id="IPR001647">
    <property type="entry name" value="HTH_TetR"/>
</dbReference>
<dbReference type="EMBL" id="JBHSMU010000019">
    <property type="protein sequence ID" value="MFC5463117.1"/>
    <property type="molecule type" value="Genomic_DNA"/>
</dbReference>
<protein>
    <submittedName>
        <fullName evidence="7">Helix-turn-helix domain-containing protein</fullName>
    </submittedName>
</protein>
<evidence type="ECO:0000256" key="4">
    <source>
        <dbReference type="ARBA" id="ARBA00023163"/>
    </source>
</evidence>
<dbReference type="PROSITE" id="PS01081">
    <property type="entry name" value="HTH_TETR_1"/>
    <property type="match status" value="1"/>
</dbReference>
<dbReference type="InterPro" id="IPR023772">
    <property type="entry name" value="DNA-bd_HTH_TetR-type_CS"/>
</dbReference>
<evidence type="ECO:0000256" key="3">
    <source>
        <dbReference type="ARBA" id="ARBA00023125"/>
    </source>
</evidence>
<dbReference type="Pfam" id="PF00440">
    <property type="entry name" value="TetR_N"/>
    <property type="match status" value="1"/>
</dbReference>